<evidence type="ECO:0000256" key="1">
    <source>
        <dbReference type="ARBA" id="ARBA00001412"/>
    </source>
</evidence>
<dbReference type="InterPro" id="IPR001944">
    <property type="entry name" value="Glycoside_Hdrlase_35"/>
</dbReference>
<evidence type="ECO:0000256" key="2">
    <source>
        <dbReference type="ARBA" id="ARBA00009809"/>
    </source>
</evidence>
<dbReference type="PRINTS" id="PR00742">
    <property type="entry name" value="GLHYDRLASE35"/>
</dbReference>
<comment type="similarity">
    <text evidence="2">Belongs to the glycosyl hydrolase 35 family.</text>
</comment>
<dbReference type="Pfam" id="PF01301">
    <property type="entry name" value="Glyco_hydro_35"/>
    <property type="match status" value="1"/>
</dbReference>
<dbReference type="PANTHER" id="PTHR23421">
    <property type="entry name" value="BETA-GALACTOSIDASE RELATED"/>
    <property type="match status" value="1"/>
</dbReference>
<dbReference type="SUPFAM" id="SSF51445">
    <property type="entry name" value="(Trans)glycosidases"/>
    <property type="match status" value="1"/>
</dbReference>
<organism evidence="5">
    <name type="scientific">Cucumis melo</name>
    <name type="common">Muskmelon</name>
    <dbReference type="NCBI Taxonomy" id="3656"/>
    <lineage>
        <taxon>Eukaryota</taxon>
        <taxon>Viridiplantae</taxon>
        <taxon>Streptophyta</taxon>
        <taxon>Embryophyta</taxon>
        <taxon>Tracheophyta</taxon>
        <taxon>Spermatophyta</taxon>
        <taxon>Magnoliopsida</taxon>
        <taxon>eudicotyledons</taxon>
        <taxon>Gunneridae</taxon>
        <taxon>Pentapetalae</taxon>
        <taxon>rosids</taxon>
        <taxon>fabids</taxon>
        <taxon>Cucurbitales</taxon>
        <taxon>Cucurbitaceae</taxon>
        <taxon>Benincaseae</taxon>
        <taxon>Cucumis</taxon>
    </lineage>
</organism>
<dbReference type="InterPro" id="IPR031330">
    <property type="entry name" value="Gly_Hdrlase_35_cat"/>
</dbReference>
<dbReference type="EnsemblPlants" id="MELO3C003202.2.1">
    <property type="protein sequence ID" value="MELO3C003202.2.1"/>
    <property type="gene ID" value="MELO3C003202.2"/>
</dbReference>
<dbReference type="GO" id="GO:0005975">
    <property type="term" value="P:carbohydrate metabolic process"/>
    <property type="evidence" value="ECO:0007669"/>
    <property type="project" value="InterPro"/>
</dbReference>
<dbReference type="InterPro" id="IPR017853">
    <property type="entry name" value="GH"/>
</dbReference>
<evidence type="ECO:0000313" key="5">
    <source>
        <dbReference type="EnsemblPlants" id="MELO3C003202.2.1"/>
    </source>
</evidence>
<evidence type="ECO:0000256" key="3">
    <source>
        <dbReference type="ARBA" id="ARBA00012756"/>
    </source>
</evidence>
<sequence length="148" mass="17259">MCGFILLDVWFYSFSKHFRFSPYVCAKWNFGGFRVWLKYVPRIAFRIDNGPFKAAMQKFSVKIVSMMKGEKLYHGQGGPIENEYGPVEWEICTPSKSYTKWFAQMALSLDTGVPWVMCKQEDALDPVVSYFEPFLSLVSFPFLGFHWC</sequence>
<dbReference type="Gene3D" id="3.20.20.80">
    <property type="entry name" value="Glycosidases"/>
    <property type="match status" value="1"/>
</dbReference>
<evidence type="ECO:0000259" key="4">
    <source>
        <dbReference type="Pfam" id="PF01301"/>
    </source>
</evidence>
<dbReference type="Gramene" id="MELO3C003202.2.1">
    <property type="protein sequence ID" value="MELO3C003202.2.1"/>
    <property type="gene ID" value="MELO3C003202.2"/>
</dbReference>
<proteinExistence type="inferred from homology"/>
<dbReference type="EC" id="3.2.1.23" evidence="3"/>
<comment type="catalytic activity">
    <reaction evidence="1">
        <text>Hydrolysis of terminal non-reducing beta-D-galactose residues in beta-D-galactosides.</text>
        <dbReference type="EC" id="3.2.1.23"/>
    </reaction>
</comment>
<name>A0A9I9CGC8_CUCME</name>
<dbReference type="GO" id="GO:0004565">
    <property type="term" value="F:beta-galactosidase activity"/>
    <property type="evidence" value="ECO:0007669"/>
    <property type="project" value="UniProtKB-EC"/>
</dbReference>
<reference evidence="5" key="1">
    <citation type="submission" date="2023-03" db="UniProtKB">
        <authorList>
            <consortium name="EnsemblPlants"/>
        </authorList>
    </citation>
    <scope>IDENTIFICATION</scope>
</reference>
<feature type="domain" description="Glycoside hydrolase 35 catalytic" evidence="4">
    <location>
        <begin position="17"/>
        <end position="126"/>
    </location>
</feature>
<dbReference type="AlphaFoldDB" id="A0A9I9CGC8"/>
<accession>A0A9I9CGC8</accession>
<protein>
    <recommendedName>
        <fullName evidence="3">beta-galactosidase</fullName>
        <ecNumber evidence="3">3.2.1.23</ecNumber>
    </recommendedName>
</protein>